<comment type="caution">
    <text evidence="1">The sequence shown here is derived from an EMBL/GenBank/DDBJ whole genome shotgun (WGS) entry which is preliminary data.</text>
</comment>
<gene>
    <name evidence="1" type="ORF">F3Y22_tig00112498pilonHSYRG00335</name>
</gene>
<keyword evidence="2" id="KW-1185">Reference proteome</keyword>
<accession>A0A6A2XWT2</accession>
<sequence>MQTNLYFNVNGDDISFGCTSIFNCRYRIVFTVILSARIRTRKLKKESVDCISSLQLMGNSGNNDGEEMRNHTISSISSTKSSDGYRLFGRQGSLHQFLGGGKGTILSITLPAFYAKYEEHVDKYCGMIHRKFSQHYRIVDESLMRRIPLFMQR</sequence>
<evidence type="ECO:0000313" key="2">
    <source>
        <dbReference type="Proteomes" id="UP000436088"/>
    </source>
</evidence>
<dbReference type="Proteomes" id="UP000436088">
    <property type="component" value="Unassembled WGS sequence"/>
</dbReference>
<dbReference type="EMBL" id="VEPZ02001596">
    <property type="protein sequence ID" value="KAE8666546.1"/>
    <property type="molecule type" value="Genomic_DNA"/>
</dbReference>
<dbReference type="AlphaFoldDB" id="A0A6A2XWT2"/>
<reference evidence="1" key="1">
    <citation type="submission" date="2019-09" db="EMBL/GenBank/DDBJ databases">
        <title>Draft genome information of white flower Hibiscus syriacus.</title>
        <authorList>
            <person name="Kim Y.-M."/>
        </authorList>
    </citation>
    <scope>NUCLEOTIDE SEQUENCE [LARGE SCALE GENOMIC DNA]</scope>
    <source>
        <strain evidence="1">YM2019G1</strain>
    </source>
</reference>
<proteinExistence type="predicted"/>
<name>A0A6A2XWT2_HIBSY</name>
<organism evidence="1 2">
    <name type="scientific">Hibiscus syriacus</name>
    <name type="common">Rose of Sharon</name>
    <dbReference type="NCBI Taxonomy" id="106335"/>
    <lineage>
        <taxon>Eukaryota</taxon>
        <taxon>Viridiplantae</taxon>
        <taxon>Streptophyta</taxon>
        <taxon>Embryophyta</taxon>
        <taxon>Tracheophyta</taxon>
        <taxon>Spermatophyta</taxon>
        <taxon>Magnoliopsida</taxon>
        <taxon>eudicotyledons</taxon>
        <taxon>Gunneridae</taxon>
        <taxon>Pentapetalae</taxon>
        <taxon>rosids</taxon>
        <taxon>malvids</taxon>
        <taxon>Malvales</taxon>
        <taxon>Malvaceae</taxon>
        <taxon>Malvoideae</taxon>
        <taxon>Hibiscus</taxon>
    </lineage>
</organism>
<protein>
    <submittedName>
        <fullName evidence="1">MATE efflux family protein isoform 1</fullName>
    </submittedName>
</protein>
<evidence type="ECO:0000313" key="1">
    <source>
        <dbReference type="EMBL" id="KAE8666546.1"/>
    </source>
</evidence>